<dbReference type="PATRIC" id="fig|43658.6.peg.4497"/>
<sequence>MYLGIRGSKDVYVGITRQAINIRQAQHGSRFTLEQVTSYSLTRNQARAVEQALILRNPQYLNRINSISPKRPIYNDAVKWGNNFLKGMGL</sequence>
<accession>A0A0L0ETT6</accession>
<dbReference type="EMBL" id="LFZX01000044">
    <property type="protein sequence ID" value="KNC67897.1"/>
    <property type="molecule type" value="Genomic_DNA"/>
</dbReference>
<evidence type="ECO:0008006" key="3">
    <source>
        <dbReference type="Google" id="ProtNLM"/>
    </source>
</evidence>
<comment type="caution">
    <text evidence="1">The sequence shown here is derived from an EMBL/GenBank/DDBJ whole genome shotgun (WGS) entry which is preliminary data.</text>
</comment>
<organism evidence="1 2">
    <name type="scientific">Pseudoalteromonas rubra</name>
    <dbReference type="NCBI Taxonomy" id="43658"/>
    <lineage>
        <taxon>Bacteria</taxon>
        <taxon>Pseudomonadati</taxon>
        <taxon>Pseudomonadota</taxon>
        <taxon>Gammaproteobacteria</taxon>
        <taxon>Alteromonadales</taxon>
        <taxon>Pseudoalteromonadaceae</taxon>
        <taxon>Pseudoalteromonas</taxon>
    </lineage>
</organism>
<name>A0A0L0ETT6_9GAMM</name>
<reference evidence="2" key="1">
    <citation type="submission" date="2015-07" db="EMBL/GenBank/DDBJ databases">
        <title>Draft genome sequence of a Pseudoalteromonas rubra strain, OCN096, isolated from Kaneohe Bay, Oahu, Hawaii.</title>
        <authorList>
            <person name="Beurmann S."/>
            <person name="Ushijima B."/>
            <person name="Belcaid M."/>
            <person name="Callahan S.M."/>
            <person name="Aeby G.S."/>
        </authorList>
    </citation>
    <scope>NUCLEOTIDE SEQUENCE [LARGE SCALE GENOMIC DNA]</scope>
    <source>
        <strain evidence="2">OCN096</strain>
    </source>
</reference>
<proteinExistence type="predicted"/>
<dbReference type="AlphaFoldDB" id="A0A0L0ETT6"/>
<evidence type="ECO:0000313" key="2">
    <source>
        <dbReference type="Proteomes" id="UP000036850"/>
    </source>
</evidence>
<gene>
    <name evidence="1" type="ORF">AC626_07945</name>
</gene>
<evidence type="ECO:0000313" key="1">
    <source>
        <dbReference type="EMBL" id="KNC67897.1"/>
    </source>
</evidence>
<dbReference type="Proteomes" id="UP000036850">
    <property type="component" value="Unassembled WGS sequence"/>
</dbReference>
<protein>
    <recommendedName>
        <fullName evidence="3">GIY-YIG domain-containing protein</fullName>
    </recommendedName>
</protein>